<accession>A0AAV4PWW1</accession>
<dbReference type="AlphaFoldDB" id="A0AAV4PWW1"/>
<dbReference type="EMBL" id="BPLR01005206">
    <property type="protein sequence ID" value="GIY00612.1"/>
    <property type="molecule type" value="Genomic_DNA"/>
</dbReference>
<keyword evidence="2" id="KW-1185">Reference proteome</keyword>
<reference evidence="1 2" key="1">
    <citation type="submission" date="2021-06" db="EMBL/GenBank/DDBJ databases">
        <title>Caerostris extrusa draft genome.</title>
        <authorList>
            <person name="Kono N."/>
            <person name="Arakawa K."/>
        </authorList>
    </citation>
    <scope>NUCLEOTIDE SEQUENCE [LARGE SCALE GENOMIC DNA]</scope>
</reference>
<organism evidence="1 2">
    <name type="scientific">Caerostris extrusa</name>
    <name type="common">Bark spider</name>
    <name type="synonym">Caerostris bankana</name>
    <dbReference type="NCBI Taxonomy" id="172846"/>
    <lineage>
        <taxon>Eukaryota</taxon>
        <taxon>Metazoa</taxon>
        <taxon>Ecdysozoa</taxon>
        <taxon>Arthropoda</taxon>
        <taxon>Chelicerata</taxon>
        <taxon>Arachnida</taxon>
        <taxon>Araneae</taxon>
        <taxon>Araneomorphae</taxon>
        <taxon>Entelegynae</taxon>
        <taxon>Araneoidea</taxon>
        <taxon>Araneidae</taxon>
        <taxon>Caerostris</taxon>
    </lineage>
</organism>
<evidence type="ECO:0000313" key="2">
    <source>
        <dbReference type="Proteomes" id="UP001054945"/>
    </source>
</evidence>
<name>A0AAV4PWW1_CAEEX</name>
<proteinExistence type="predicted"/>
<gene>
    <name evidence="1" type="ORF">CEXT_273471</name>
</gene>
<evidence type="ECO:0000313" key="1">
    <source>
        <dbReference type="EMBL" id="GIY00612.1"/>
    </source>
</evidence>
<dbReference type="Proteomes" id="UP001054945">
    <property type="component" value="Unassembled WGS sequence"/>
</dbReference>
<comment type="caution">
    <text evidence="1">The sequence shown here is derived from an EMBL/GenBank/DDBJ whole genome shotgun (WGS) entry which is preliminary data.</text>
</comment>
<protein>
    <submittedName>
        <fullName evidence="1">Uncharacterized protein</fullName>
    </submittedName>
</protein>
<sequence>MVFTDTVWTTVIIQGVWGPLPSLERISLVCTQWMPSNHTLKETSPLPRDYPETEEPVWCQEHIPFQCHLFIVVYYMYFVRILTRSQLVTHAINIFV</sequence>